<gene>
    <name evidence="2" type="ORF">BGZ80_003538</name>
</gene>
<dbReference type="Proteomes" id="UP000703661">
    <property type="component" value="Unassembled WGS sequence"/>
</dbReference>
<protein>
    <submittedName>
        <fullName evidence="2">Uncharacterized protein</fullName>
    </submittedName>
</protein>
<comment type="caution">
    <text evidence="2">The sequence shown here is derived from an EMBL/GenBank/DDBJ whole genome shotgun (WGS) entry which is preliminary data.</text>
</comment>
<name>A0A9P6MND9_9FUNG</name>
<feature type="compositionally biased region" description="Basic and acidic residues" evidence="1">
    <location>
        <begin position="1"/>
        <end position="15"/>
    </location>
</feature>
<feature type="compositionally biased region" description="Acidic residues" evidence="1">
    <location>
        <begin position="156"/>
        <end position="174"/>
    </location>
</feature>
<reference evidence="2" key="1">
    <citation type="journal article" date="2020" name="Fungal Divers.">
        <title>Resolving the Mortierellaceae phylogeny through synthesis of multi-gene phylogenetics and phylogenomics.</title>
        <authorList>
            <person name="Vandepol N."/>
            <person name="Liber J."/>
            <person name="Desiro A."/>
            <person name="Na H."/>
            <person name="Kennedy M."/>
            <person name="Barry K."/>
            <person name="Grigoriev I.V."/>
            <person name="Miller A.N."/>
            <person name="O'Donnell K."/>
            <person name="Stajich J.E."/>
            <person name="Bonito G."/>
        </authorList>
    </citation>
    <scope>NUCLEOTIDE SEQUENCE</scope>
    <source>
        <strain evidence="2">NRRL 2769</strain>
    </source>
</reference>
<dbReference type="AlphaFoldDB" id="A0A9P6MND9"/>
<feature type="region of interest" description="Disordered" evidence="1">
    <location>
        <begin position="1"/>
        <end position="26"/>
    </location>
</feature>
<evidence type="ECO:0000313" key="2">
    <source>
        <dbReference type="EMBL" id="KAG0008363.1"/>
    </source>
</evidence>
<proteinExistence type="predicted"/>
<feature type="region of interest" description="Disordered" evidence="1">
    <location>
        <begin position="114"/>
        <end position="174"/>
    </location>
</feature>
<dbReference type="EMBL" id="JAAAID010001940">
    <property type="protein sequence ID" value="KAG0008363.1"/>
    <property type="molecule type" value="Genomic_DNA"/>
</dbReference>
<accession>A0A9P6MND9</accession>
<organism evidence="2 3">
    <name type="scientific">Entomortierella chlamydospora</name>
    <dbReference type="NCBI Taxonomy" id="101097"/>
    <lineage>
        <taxon>Eukaryota</taxon>
        <taxon>Fungi</taxon>
        <taxon>Fungi incertae sedis</taxon>
        <taxon>Mucoromycota</taxon>
        <taxon>Mortierellomycotina</taxon>
        <taxon>Mortierellomycetes</taxon>
        <taxon>Mortierellales</taxon>
        <taxon>Mortierellaceae</taxon>
        <taxon>Entomortierella</taxon>
    </lineage>
</organism>
<evidence type="ECO:0000256" key="1">
    <source>
        <dbReference type="SAM" id="MobiDB-lite"/>
    </source>
</evidence>
<evidence type="ECO:0000313" key="3">
    <source>
        <dbReference type="Proteomes" id="UP000703661"/>
    </source>
</evidence>
<sequence length="174" mass="20071">MTGDGMKEHLKELHKGPSGNQSDLSENSVQLHLNAINTRVIAERKYSQSENRHKPDMKLMHVPREGYDSYLREVQNVFPDWSAVLSKNKRPNYLLPIDESGNFVIKRQSTSEITARDQLTSTGKRKAEPEARTLRKRHQTCEFDVDSESDSSWQSSEEEEDYEGEDDELEDNKS</sequence>
<keyword evidence="3" id="KW-1185">Reference proteome</keyword>